<dbReference type="RefSeq" id="XP_005648824.1">
    <property type="nucleotide sequence ID" value="XM_005648767.1"/>
</dbReference>
<organism evidence="1 2">
    <name type="scientific">Coccomyxa subellipsoidea (strain C-169)</name>
    <name type="common">Green microalga</name>
    <dbReference type="NCBI Taxonomy" id="574566"/>
    <lineage>
        <taxon>Eukaryota</taxon>
        <taxon>Viridiplantae</taxon>
        <taxon>Chlorophyta</taxon>
        <taxon>core chlorophytes</taxon>
        <taxon>Trebouxiophyceae</taxon>
        <taxon>Trebouxiophyceae incertae sedis</taxon>
        <taxon>Coccomyxaceae</taxon>
        <taxon>Coccomyxa</taxon>
        <taxon>Coccomyxa subellipsoidea</taxon>
    </lineage>
</organism>
<dbReference type="AlphaFoldDB" id="I0Z0W1"/>
<evidence type="ECO:0000313" key="1">
    <source>
        <dbReference type="EMBL" id="EIE24280.1"/>
    </source>
</evidence>
<evidence type="ECO:0000313" key="2">
    <source>
        <dbReference type="Proteomes" id="UP000007264"/>
    </source>
</evidence>
<dbReference type="KEGG" id="csl:COCSUDRAFT_33023"/>
<dbReference type="Proteomes" id="UP000007264">
    <property type="component" value="Unassembled WGS sequence"/>
</dbReference>
<keyword evidence="2" id="KW-1185">Reference proteome</keyword>
<protein>
    <submittedName>
        <fullName evidence="1">Uncharacterized protein</fullName>
    </submittedName>
</protein>
<sequence length="72" mass="8100">MVDTCCRTTGQIVDDRFSCCHPARFHGICLRPWSTASRAASICPRDEEPGSLNNPRRAAFWKEVTRSHCTCS</sequence>
<reference evidence="1 2" key="1">
    <citation type="journal article" date="2012" name="Genome Biol.">
        <title>The genome of the polar eukaryotic microalga coccomyxa subellipsoidea reveals traits of cold adaptation.</title>
        <authorList>
            <person name="Blanc G."/>
            <person name="Agarkova I."/>
            <person name="Grimwood J."/>
            <person name="Kuo A."/>
            <person name="Brueggeman A."/>
            <person name="Dunigan D."/>
            <person name="Gurnon J."/>
            <person name="Ladunga I."/>
            <person name="Lindquist E."/>
            <person name="Lucas S."/>
            <person name="Pangilinan J."/>
            <person name="Proschold T."/>
            <person name="Salamov A."/>
            <person name="Schmutz J."/>
            <person name="Weeks D."/>
            <person name="Yamada T."/>
            <person name="Claverie J.M."/>
            <person name="Grigoriev I."/>
            <person name="Van Etten J."/>
            <person name="Lomsadze A."/>
            <person name="Borodovsky M."/>
        </authorList>
    </citation>
    <scope>NUCLEOTIDE SEQUENCE [LARGE SCALE GENOMIC DNA]</scope>
    <source>
        <strain evidence="1 2">C-169</strain>
    </source>
</reference>
<proteinExistence type="predicted"/>
<gene>
    <name evidence="1" type="ORF">COCSUDRAFT_33023</name>
</gene>
<dbReference type="EMBL" id="AGSI01000006">
    <property type="protein sequence ID" value="EIE24280.1"/>
    <property type="molecule type" value="Genomic_DNA"/>
</dbReference>
<dbReference type="GeneID" id="17042278"/>
<accession>I0Z0W1</accession>
<comment type="caution">
    <text evidence="1">The sequence shown here is derived from an EMBL/GenBank/DDBJ whole genome shotgun (WGS) entry which is preliminary data.</text>
</comment>
<name>I0Z0W1_COCSC</name>